<keyword evidence="4 7" id="KW-0963">Cytoplasm</keyword>
<evidence type="ECO:0000256" key="3">
    <source>
        <dbReference type="ARBA" id="ARBA00009479"/>
    </source>
</evidence>
<dbReference type="AlphaFoldDB" id="A0A1F4VJN1"/>
<dbReference type="UniPathway" id="UPA00345"/>
<keyword evidence="6 7" id="KW-0648">Protein biosynthesis</keyword>
<evidence type="ECO:0000256" key="5">
    <source>
        <dbReference type="ARBA" id="ARBA00022768"/>
    </source>
</evidence>
<evidence type="ECO:0000256" key="1">
    <source>
        <dbReference type="ARBA" id="ARBA00004496"/>
    </source>
</evidence>
<dbReference type="CDD" id="cd05794">
    <property type="entry name" value="S1_EF-P_repeat_2"/>
    <property type="match status" value="1"/>
</dbReference>
<dbReference type="GO" id="GO:0005829">
    <property type="term" value="C:cytosol"/>
    <property type="evidence" value="ECO:0007669"/>
    <property type="project" value="UniProtKB-ARBA"/>
</dbReference>
<evidence type="ECO:0000256" key="4">
    <source>
        <dbReference type="ARBA" id="ARBA00022490"/>
    </source>
</evidence>
<comment type="function">
    <text evidence="7">Involved in peptide bond synthesis. Stimulates efficient translation and peptide-bond synthesis on native or reconstituted 70S ribosomes in vitro. Probably functions indirectly by altering the affinity of the ribosome for aminoacyl-tRNA, thus increasing their reactivity as acceptors for peptidyl transferase.</text>
</comment>
<dbReference type="InterPro" id="IPR013185">
    <property type="entry name" value="Transl_elong_KOW-like"/>
</dbReference>
<dbReference type="InterPro" id="IPR011768">
    <property type="entry name" value="Transl_elongation_fac_P"/>
</dbReference>
<dbReference type="InterPro" id="IPR015365">
    <property type="entry name" value="Elong-fact-P_C"/>
</dbReference>
<sequence>MLAVDLKTGVIFKDNITPFQVMKYKHVKSARGGAVVKVRAKNLLNGSVMEKGYNASASVEDADILRKNAQYLYQNGDKYVFMDPYTFEQFDSPESLLGDSASFLVEGITVQVLYFEDRPISIDLPIMMDFEVTYTEPGYKGNTVSNVYKDATLSNNAIVKVPAFVKIGDRIKVDTRTGEYSSKS</sequence>
<comment type="similarity">
    <text evidence="3 7 9">Belongs to the elongation factor P family.</text>
</comment>
<evidence type="ECO:0000313" key="12">
    <source>
        <dbReference type="EMBL" id="OGC57432.1"/>
    </source>
</evidence>
<dbReference type="NCBIfam" id="TIGR00038">
    <property type="entry name" value="efp"/>
    <property type="match status" value="1"/>
</dbReference>
<comment type="caution">
    <text evidence="12">The sequence shown here is derived from an EMBL/GenBank/DDBJ whole genome shotgun (WGS) entry which is preliminary data.</text>
</comment>
<dbReference type="SMART" id="SM00841">
    <property type="entry name" value="Elong-fact-P_C"/>
    <property type="match status" value="1"/>
</dbReference>
<comment type="pathway">
    <text evidence="2 7">Protein biosynthesis; polypeptide chain elongation.</text>
</comment>
<dbReference type="InterPro" id="IPR008991">
    <property type="entry name" value="Translation_prot_SH3-like_sf"/>
</dbReference>
<dbReference type="PANTHER" id="PTHR30053:SF14">
    <property type="entry name" value="TRANSLATION ELONGATION FACTOR KOW-LIKE DOMAIN-CONTAINING PROTEIN"/>
    <property type="match status" value="1"/>
</dbReference>
<dbReference type="FunFam" id="2.40.50.140:FF:000004">
    <property type="entry name" value="Elongation factor P"/>
    <property type="match status" value="1"/>
</dbReference>
<dbReference type="Pfam" id="PF08207">
    <property type="entry name" value="EFP_N"/>
    <property type="match status" value="1"/>
</dbReference>
<dbReference type="InterPro" id="IPR020599">
    <property type="entry name" value="Transl_elong_fac_P/YeiP"/>
</dbReference>
<evidence type="ECO:0000259" key="11">
    <source>
        <dbReference type="SMART" id="SM01185"/>
    </source>
</evidence>
<dbReference type="SUPFAM" id="SSF50249">
    <property type="entry name" value="Nucleic acid-binding proteins"/>
    <property type="match status" value="2"/>
</dbReference>
<dbReference type="CDD" id="cd04470">
    <property type="entry name" value="S1_EF-P_repeat_1"/>
    <property type="match status" value="1"/>
</dbReference>
<dbReference type="Gene3D" id="2.30.30.30">
    <property type="match status" value="1"/>
</dbReference>
<dbReference type="EMBL" id="MEVN01000013">
    <property type="protein sequence ID" value="OGC57432.1"/>
    <property type="molecule type" value="Genomic_DNA"/>
</dbReference>
<dbReference type="InterPro" id="IPR014722">
    <property type="entry name" value="Rib_uL2_dom2"/>
</dbReference>
<dbReference type="Pfam" id="PF09285">
    <property type="entry name" value="Elong-fact-P_C"/>
    <property type="match status" value="1"/>
</dbReference>
<dbReference type="STRING" id="1802630.A3H26_02210"/>
<gene>
    <name evidence="7" type="primary">efp</name>
    <name evidence="12" type="ORF">A3H26_02210</name>
</gene>
<reference evidence="12 13" key="1">
    <citation type="journal article" date="2016" name="Nat. Commun.">
        <title>Thousands of microbial genomes shed light on interconnected biogeochemical processes in an aquifer system.</title>
        <authorList>
            <person name="Anantharaman K."/>
            <person name="Brown C.T."/>
            <person name="Hug L.A."/>
            <person name="Sharon I."/>
            <person name="Castelle C.J."/>
            <person name="Probst A.J."/>
            <person name="Thomas B.C."/>
            <person name="Singh A."/>
            <person name="Wilkins M.J."/>
            <person name="Karaoz U."/>
            <person name="Brodie E.L."/>
            <person name="Williams K.H."/>
            <person name="Hubbard S.S."/>
            <person name="Banfield J.F."/>
        </authorList>
    </citation>
    <scope>NUCLEOTIDE SEQUENCE [LARGE SCALE GENOMIC DNA]</scope>
</reference>
<evidence type="ECO:0000256" key="8">
    <source>
        <dbReference type="NCBIfam" id="TIGR00038"/>
    </source>
</evidence>
<dbReference type="GO" id="GO:0043043">
    <property type="term" value="P:peptide biosynthetic process"/>
    <property type="evidence" value="ECO:0007669"/>
    <property type="project" value="InterPro"/>
</dbReference>
<dbReference type="GO" id="GO:0003746">
    <property type="term" value="F:translation elongation factor activity"/>
    <property type="evidence" value="ECO:0007669"/>
    <property type="project" value="UniProtKB-UniRule"/>
</dbReference>
<dbReference type="Gene3D" id="2.40.50.140">
    <property type="entry name" value="Nucleic acid-binding proteins"/>
    <property type="match status" value="2"/>
</dbReference>
<comment type="subcellular location">
    <subcellularLocation>
        <location evidence="1 7">Cytoplasm</location>
    </subcellularLocation>
</comment>
<evidence type="ECO:0000256" key="6">
    <source>
        <dbReference type="ARBA" id="ARBA00022917"/>
    </source>
</evidence>
<evidence type="ECO:0000313" key="13">
    <source>
        <dbReference type="Proteomes" id="UP000177763"/>
    </source>
</evidence>
<evidence type="ECO:0000259" key="10">
    <source>
        <dbReference type="SMART" id="SM00841"/>
    </source>
</evidence>
<name>A0A1F4VJN1_UNCKA</name>
<evidence type="ECO:0000256" key="9">
    <source>
        <dbReference type="RuleBase" id="RU004389"/>
    </source>
</evidence>
<dbReference type="HAMAP" id="MF_00141">
    <property type="entry name" value="EF_P"/>
    <property type="match status" value="1"/>
</dbReference>
<feature type="domain" description="Elongation factor P C-terminal" evidence="10">
    <location>
        <begin position="128"/>
        <end position="183"/>
    </location>
</feature>
<dbReference type="InterPro" id="IPR001059">
    <property type="entry name" value="Transl_elong_P/YeiP_cen"/>
</dbReference>
<dbReference type="SUPFAM" id="SSF50104">
    <property type="entry name" value="Translation proteins SH3-like domain"/>
    <property type="match status" value="1"/>
</dbReference>
<proteinExistence type="inferred from homology"/>
<dbReference type="SMART" id="SM01185">
    <property type="entry name" value="EFP"/>
    <property type="match status" value="1"/>
</dbReference>
<dbReference type="InterPro" id="IPR012340">
    <property type="entry name" value="NA-bd_OB-fold"/>
</dbReference>
<protein>
    <recommendedName>
        <fullName evidence="7 8">Elongation factor P</fullName>
        <shortName evidence="7">EF-P</shortName>
    </recommendedName>
</protein>
<dbReference type="NCBIfam" id="NF001810">
    <property type="entry name" value="PRK00529.1"/>
    <property type="match status" value="1"/>
</dbReference>
<evidence type="ECO:0000256" key="2">
    <source>
        <dbReference type="ARBA" id="ARBA00004815"/>
    </source>
</evidence>
<dbReference type="FunFam" id="2.40.50.140:FF:000009">
    <property type="entry name" value="Elongation factor P"/>
    <property type="match status" value="1"/>
</dbReference>
<dbReference type="Pfam" id="PF01132">
    <property type="entry name" value="EFP"/>
    <property type="match status" value="1"/>
</dbReference>
<evidence type="ECO:0000256" key="7">
    <source>
        <dbReference type="HAMAP-Rule" id="MF_00141"/>
    </source>
</evidence>
<keyword evidence="5 7" id="KW-0251">Elongation factor</keyword>
<accession>A0A1F4VJN1</accession>
<feature type="domain" description="Translation elongation factor P/YeiP central" evidence="11">
    <location>
        <begin position="66"/>
        <end position="120"/>
    </location>
</feature>
<dbReference type="PIRSF" id="PIRSF005901">
    <property type="entry name" value="EF-P"/>
    <property type="match status" value="1"/>
</dbReference>
<organism evidence="12 13">
    <name type="scientific">candidate division WWE3 bacterium RIFCSPLOWO2_12_FULL_36_10</name>
    <dbReference type="NCBI Taxonomy" id="1802630"/>
    <lineage>
        <taxon>Bacteria</taxon>
        <taxon>Katanobacteria</taxon>
    </lineage>
</organism>
<dbReference type="PANTHER" id="PTHR30053">
    <property type="entry name" value="ELONGATION FACTOR P"/>
    <property type="match status" value="1"/>
</dbReference>
<dbReference type="Proteomes" id="UP000177763">
    <property type="component" value="Unassembled WGS sequence"/>
</dbReference>